<evidence type="ECO:0000256" key="4">
    <source>
        <dbReference type="ARBA" id="ARBA00022691"/>
    </source>
</evidence>
<dbReference type="KEGG" id="phn:PAEH1_00040"/>
<feature type="binding site" evidence="6">
    <location>
        <position position="95"/>
    </location>
    <ligand>
        <name>S-adenosyl-L-methionine</name>
        <dbReference type="ChEBI" id="CHEBI:59789"/>
    </ligand>
</feature>
<protein>
    <recommendedName>
        <fullName evidence="5">Chemotaxis protein methyltransferase</fullName>
        <ecNumber evidence="5">2.1.1.80</ecNumber>
    </recommendedName>
</protein>
<accession>A0A1U9JX12</accession>
<evidence type="ECO:0000313" key="9">
    <source>
        <dbReference type="EMBL" id="AQS52245.1"/>
    </source>
</evidence>
<dbReference type="KEGG" id="phn:PAEH1_13205"/>
<keyword evidence="13" id="KW-1185">Reference proteome</keyword>
<keyword evidence="4 5" id="KW-0949">S-adenosyl-L-methionine</keyword>
<feature type="binding site" evidence="6">
    <location>
        <position position="151"/>
    </location>
    <ligand>
        <name>S-adenosyl-L-methionine</name>
        <dbReference type="ChEBI" id="CHEBI:59789"/>
    </ligand>
</feature>
<dbReference type="InterPro" id="IPR026024">
    <property type="entry name" value="Chemotaxis_MeTrfase_CheR"/>
</dbReference>
<dbReference type="Proteomes" id="UP000189369">
    <property type="component" value="Chromosome"/>
</dbReference>
<dbReference type="SMART" id="SM00138">
    <property type="entry name" value="MeTrc"/>
    <property type="match status" value="1"/>
</dbReference>
<reference evidence="10" key="3">
    <citation type="journal article" date="2021" name="PeerJ">
        <title>Extensive microbial diversity within the chicken gut microbiome revealed by metagenomics and culture.</title>
        <authorList>
            <person name="Gilroy R."/>
            <person name="Ravi A."/>
            <person name="Getino M."/>
            <person name="Pursley I."/>
            <person name="Horton D.L."/>
            <person name="Alikhan N.F."/>
            <person name="Baker D."/>
            <person name="Gharbi K."/>
            <person name="Hall N."/>
            <person name="Watson M."/>
            <person name="Adriaenssens E.M."/>
            <person name="Foster-Nyarko E."/>
            <person name="Jarju S."/>
            <person name="Secka A."/>
            <person name="Antonio M."/>
            <person name="Oren A."/>
            <person name="Chaudhuri R.R."/>
            <person name="La Ragione R."/>
            <person name="Hildebrand F."/>
            <person name="Pallen M.J."/>
        </authorList>
    </citation>
    <scope>NUCLEOTIDE SEQUENCE</scope>
    <source>
        <strain evidence="10">CHK175-13533</strain>
    </source>
</reference>
<dbReference type="RefSeq" id="WP_077732865.1">
    <property type="nucleotide sequence ID" value="NZ_BMCQ01000005.1"/>
</dbReference>
<dbReference type="InterPro" id="IPR022641">
    <property type="entry name" value="CheR_N"/>
</dbReference>
<feature type="binding site" evidence="6">
    <location>
        <position position="89"/>
    </location>
    <ligand>
        <name>S-adenosyl-L-methionine</name>
        <dbReference type="ChEBI" id="CHEBI:59789"/>
    </ligand>
</feature>
<dbReference type="EMBL" id="JAATIZ010000004">
    <property type="protein sequence ID" value="NJB65985.1"/>
    <property type="molecule type" value="Genomic_DNA"/>
</dbReference>
<sequence>MKQSTESPISFALPGMPAMSAADFERAARLIKLRSGIVLGSHKEDMVARNLGLCTKRLGLTRISDYLDHLDRHPESAEWDQYISIFTINHTAFYREQHHFDILSHFVKELKRPISIWSSTCSTGEEAYSIAITVQEALGTLDSSIHILATDIDIEAVERAKKGVFTLDRVQPVPQPLLKKYFYRGTGAYEGRAKVKPHLQQAIEFGVTNLVSESGWPHGRQFDVVFCRNTMIYFDKPTQTKLLSRFAQSMKSGGLLFVGHSENFSQMTNDFKLQGQTVYVRV</sequence>
<dbReference type="PANTHER" id="PTHR24422:SF19">
    <property type="entry name" value="CHEMOTAXIS PROTEIN METHYLTRANSFERASE"/>
    <property type="match status" value="1"/>
</dbReference>
<dbReference type="GO" id="GO:0008983">
    <property type="term" value="F:protein-glutamate O-methyltransferase activity"/>
    <property type="evidence" value="ECO:0007669"/>
    <property type="project" value="UniProtKB-EC"/>
</dbReference>
<dbReference type="InterPro" id="IPR022642">
    <property type="entry name" value="CheR_C"/>
</dbReference>
<feature type="binding site" evidence="6">
    <location>
        <begin position="228"/>
        <end position="229"/>
    </location>
    <ligand>
        <name>S-adenosyl-L-methionine</name>
        <dbReference type="ChEBI" id="CHEBI:59789"/>
    </ligand>
</feature>
<gene>
    <name evidence="11" type="ORF">GGR41_002240</name>
    <name evidence="10" type="ORF">K8U84_08620</name>
    <name evidence="8" type="ORF">PAEH1_00040</name>
    <name evidence="9" type="ORF">PAEH1_13205</name>
</gene>
<dbReference type="Proteomes" id="UP000700248">
    <property type="component" value="Unassembled WGS sequence"/>
</dbReference>
<dbReference type="EMBL" id="CP019697">
    <property type="protein sequence ID" value="AQS50327.1"/>
    <property type="molecule type" value="Genomic_DNA"/>
</dbReference>
<dbReference type="SUPFAM" id="SSF53335">
    <property type="entry name" value="S-adenosyl-L-methionine-dependent methyltransferases"/>
    <property type="match status" value="1"/>
</dbReference>
<dbReference type="PIRSF" id="PIRSF000410">
    <property type="entry name" value="CheR"/>
    <property type="match status" value="1"/>
</dbReference>
<keyword evidence="2 5" id="KW-0489">Methyltransferase</keyword>
<feature type="binding site" evidence="6">
    <location>
        <position position="126"/>
    </location>
    <ligand>
        <name>S-adenosyl-L-methionine</name>
        <dbReference type="ChEBI" id="CHEBI:59789"/>
    </ligand>
</feature>
<reference evidence="8 12" key="1">
    <citation type="submission" date="2017-01" db="EMBL/GenBank/DDBJ databases">
        <title>Complete Genome Sequence of Paenalcaligenes hominis, Isolated from a paraplegic Patient with neurogenic bladder.</title>
        <authorList>
            <person name="Mukhopadhyay R."/>
            <person name="Joaquin J."/>
            <person name="Hogue R."/>
            <person name="Kilaru A."/>
            <person name="Jospin G."/>
            <person name="Mars K."/>
            <person name="Eisen J.A."/>
            <person name="Chaturvedi V."/>
        </authorList>
    </citation>
    <scope>NUCLEOTIDE SEQUENCE [LARGE SCALE GENOMIC DNA]</scope>
    <source>
        <strain evidence="8 12">15S00501</strain>
    </source>
</reference>
<keyword evidence="3 5" id="KW-0808">Transferase</keyword>
<dbReference type="SUPFAM" id="SSF47757">
    <property type="entry name" value="Chemotaxis receptor methyltransferase CheR, N-terminal domain"/>
    <property type="match status" value="1"/>
</dbReference>
<dbReference type="EC" id="2.1.1.80" evidence="5"/>
<evidence type="ECO:0000256" key="6">
    <source>
        <dbReference type="PIRSR" id="PIRSR000410-1"/>
    </source>
</evidence>
<dbReference type="Gene3D" id="1.10.155.10">
    <property type="entry name" value="Chemotaxis receptor methyltransferase CheR, N-terminal domain"/>
    <property type="match status" value="1"/>
</dbReference>
<dbReference type="Proteomes" id="UP000783934">
    <property type="component" value="Unassembled WGS sequence"/>
</dbReference>
<comment type="function">
    <text evidence="5">Methylation of the membrane-bound methyl-accepting chemotaxis proteins (MCP) to form gamma-glutamyl methyl ester residues in MCP.</text>
</comment>
<reference evidence="11 13" key="2">
    <citation type="submission" date="2020-03" db="EMBL/GenBank/DDBJ databases">
        <title>Genomic Encyclopedia of Type Strains, Phase IV (KMG-IV): sequencing the most valuable type-strain genomes for metagenomic binning, comparative biology and taxonomic classification.</title>
        <authorList>
            <person name="Goeker M."/>
        </authorList>
    </citation>
    <scope>NUCLEOTIDE SEQUENCE [LARGE SCALE GENOMIC DNA]</scope>
    <source>
        <strain evidence="11 13">DSM 26613</strain>
    </source>
</reference>
<organism evidence="8 12">
    <name type="scientific">Paenalcaligenes hominis</name>
    <dbReference type="NCBI Taxonomy" id="643674"/>
    <lineage>
        <taxon>Bacteria</taxon>
        <taxon>Pseudomonadati</taxon>
        <taxon>Pseudomonadota</taxon>
        <taxon>Betaproteobacteria</taxon>
        <taxon>Burkholderiales</taxon>
        <taxon>Alcaligenaceae</taxon>
        <taxon>Paenalcaligenes</taxon>
    </lineage>
</organism>
<dbReference type="PROSITE" id="PS50123">
    <property type="entry name" value="CHER"/>
    <property type="match status" value="1"/>
</dbReference>
<dbReference type="EMBL" id="DYTQ01000098">
    <property type="protein sequence ID" value="HJH24600.1"/>
    <property type="molecule type" value="Genomic_DNA"/>
</dbReference>
<evidence type="ECO:0000313" key="8">
    <source>
        <dbReference type="EMBL" id="AQS50327.1"/>
    </source>
</evidence>
<dbReference type="InterPro" id="IPR050903">
    <property type="entry name" value="Bact_Chemotaxis_MeTrfase"/>
</dbReference>
<evidence type="ECO:0000259" key="7">
    <source>
        <dbReference type="PROSITE" id="PS50123"/>
    </source>
</evidence>
<reference evidence="10" key="4">
    <citation type="submission" date="2021-09" db="EMBL/GenBank/DDBJ databases">
        <authorList>
            <person name="Gilroy R."/>
        </authorList>
    </citation>
    <scope>NUCLEOTIDE SEQUENCE</scope>
    <source>
        <strain evidence="10">CHK175-13533</strain>
    </source>
</reference>
<proteinExistence type="predicted"/>
<dbReference type="Pfam" id="PF03705">
    <property type="entry name" value="CheR_N"/>
    <property type="match status" value="1"/>
</dbReference>
<dbReference type="PRINTS" id="PR00996">
    <property type="entry name" value="CHERMTFRASE"/>
</dbReference>
<evidence type="ECO:0000313" key="12">
    <source>
        <dbReference type="Proteomes" id="UP000189369"/>
    </source>
</evidence>
<dbReference type="OrthoDB" id="9816309at2"/>
<dbReference type="AlphaFoldDB" id="A0A1U9JX12"/>
<comment type="catalytic activity">
    <reaction evidence="1 5">
        <text>L-glutamyl-[protein] + S-adenosyl-L-methionine = [protein]-L-glutamate 5-O-methyl ester + S-adenosyl-L-homocysteine</text>
        <dbReference type="Rhea" id="RHEA:24452"/>
        <dbReference type="Rhea" id="RHEA-COMP:10208"/>
        <dbReference type="Rhea" id="RHEA-COMP:10311"/>
        <dbReference type="ChEBI" id="CHEBI:29973"/>
        <dbReference type="ChEBI" id="CHEBI:57856"/>
        <dbReference type="ChEBI" id="CHEBI:59789"/>
        <dbReference type="ChEBI" id="CHEBI:82795"/>
        <dbReference type="EC" id="2.1.1.80"/>
    </reaction>
</comment>
<name>A0A1U9JX12_9BURK</name>
<feature type="binding site" evidence="6">
    <location>
        <position position="91"/>
    </location>
    <ligand>
        <name>S-adenosyl-L-methionine</name>
        <dbReference type="ChEBI" id="CHEBI:59789"/>
    </ligand>
</feature>
<dbReference type="Pfam" id="PF01739">
    <property type="entry name" value="CheR"/>
    <property type="match status" value="1"/>
</dbReference>
<dbReference type="PANTHER" id="PTHR24422">
    <property type="entry name" value="CHEMOTAXIS PROTEIN METHYLTRANSFERASE"/>
    <property type="match status" value="1"/>
</dbReference>
<evidence type="ECO:0000256" key="5">
    <source>
        <dbReference type="PIRNR" id="PIRNR000410"/>
    </source>
</evidence>
<dbReference type="Gene3D" id="3.40.50.150">
    <property type="entry name" value="Vaccinia Virus protein VP39"/>
    <property type="match status" value="1"/>
</dbReference>
<dbReference type="InterPro" id="IPR036804">
    <property type="entry name" value="CheR_N_sf"/>
</dbReference>
<evidence type="ECO:0000313" key="10">
    <source>
        <dbReference type="EMBL" id="HJH24600.1"/>
    </source>
</evidence>
<feature type="binding site" evidence="6">
    <location>
        <begin position="209"/>
        <end position="210"/>
    </location>
    <ligand>
        <name>S-adenosyl-L-methionine</name>
        <dbReference type="ChEBI" id="CHEBI:59789"/>
    </ligand>
</feature>
<feature type="domain" description="CheR-type methyltransferase" evidence="7">
    <location>
        <begin position="12"/>
        <end position="282"/>
    </location>
</feature>
<evidence type="ECO:0000313" key="13">
    <source>
        <dbReference type="Proteomes" id="UP000783934"/>
    </source>
</evidence>
<evidence type="ECO:0000256" key="3">
    <source>
        <dbReference type="ARBA" id="ARBA00022679"/>
    </source>
</evidence>
<evidence type="ECO:0000256" key="1">
    <source>
        <dbReference type="ARBA" id="ARBA00001541"/>
    </source>
</evidence>
<dbReference type="InterPro" id="IPR000780">
    <property type="entry name" value="CheR_MeTrfase"/>
</dbReference>
<evidence type="ECO:0000256" key="2">
    <source>
        <dbReference type="ARBA" id="ARBA00022603"/>
    </source>
</evidence>
<dbReference type="InterPro" id="IPR029063">
    <property type="entry name" value="SAM-dependent_MTases_sf"/>
</dbReference>
<dbReference type="EMBL" id="CP019697">
    <property type="protein sequence ID" value="AQS52245.1"/>
    <property type="molecule type" value="Genomic_DNA"/>
</dbReference>
<dbReference type="STRING" id="643674.PAEH1_00040"/>
<dbReference type="GO" id="GO:0032259">
    <property type="term" value="P:methylation"/>
    <property type="evidence" value="ECO:0007669"/>
    <property type="project" value="UniProtKB-KW"/>
</dbReference>
<evidence type="ECO:0000313" key="11">
    <source>
        <dbReference type="EMBL" id="NJB65985.1"/>
    </source>
</evidence>